<accession>E0RZB7</accession>
<dbReference type="HOGENOM" id="CLU_2877281_0_0_9"/>
<dbReference type="AlphaFoldDB" id="E0RZB7"/>
<dbReference type="KEGG" id="bpb:bpr_I0366"/>
<dbReference type="EMBL" id="CP001810">
    <property type="protein sequence ID" value="ADL33114.1"/>
    <property type="molecule type" value="Genomic_DNA"/>
</dbReference>
<evidence type="ECO:0000313" key="2">
    <source>
        <dbReference type="Proteomes" id="UP000001299"/>
    </source>
</evidence>
<reference evidence="1 2" key="1">
    <citation type="journal article" date="2010" name="PLoS ONE">
        <title>The glycobiome of the rumen bacterium Butyrivibrio proteoclasticus B316(T) highlights adaptation to a polysaccharide-rich environment.</title>
        <authorList>
            <person name="Kelly W.J."/>
            <person name="Leahy S.C."/>
            <person name="Altermann E."/>
            <person name="Yeoman C.J."/>
            <person name="Dunne J.C."/>
            <person name="Kong Z."/>
            <person name="Pacheco D.M."/>
            <person name="Li D."/>
            <person name="Noel S.J."/>
            <person name="Moon C.D."/>
            <person name="Cookson A.L."/>
            <person name="Attwood G.T."/>
        </authorList>
    </citation>
    <scope>NUCLEOTIDE SEQUENCE [LARGE SCALE GENOMIC DNA]</scope>
    <source>
        <strain evidence="2">ATCC 51982 / DSM 14932 / B316</strain>
    </source>
</reference>
<dbReference type="Proteomes" id="UP000001299">
    <property type="component" value="Chromosome 1"/>
</dbReference>
<keyword evidence="2" id="KW-1185">Reference proteome</keyword>
<name>E0RZB7_BUTPB</name>
<evidence type="ECO:0000313" key="1">
    <source>
        <dbReference type="EMBL" id="ADL33114.1"/>
    </source>
</evidence>
<organism evidence="1 2">
    <name type="scientific">Butyrivibrio proteoclasticus (strain ATCC 51982 / DSM 14932 / B316)</name>
    <name type="common">Clostridium proteoclasticum</name>
    <dbReference type="NCBI Taxonomy" id="515622"/>
    <lineage>
        <taxon>Bacteria</taxon>
        <taxon>Bacillati</taxon>
        <taxon>Bacillota</taxon>
        <taxon>Clostridia</taxon>
        <taxon>Lachnospirales</taxon>
        <taxon>Lachnospiraceae</taxon>
        <taxon>Butyrivibrio</taxon>
    </lineage>
</organism>
<gene>
    <name evidence="1" type="ordered locus">bpr_I0366</name>
</gene>
<proteinExistence type="predicted"/>
<protein>
    <submittedName>
        <fullName evidence="1">Uncharacterized protein</fullName>
    </submittedName>
</protein>
<dbReference type="STRING" id="515622.bpr_I0366"/>
<sequence length="63" mass="7757">MRVTTESIPFREIWGRGKTRYWGNDCLRQIYLSLQRLNKILYFVFLCKSKQCQNYEQYVKNDN</sequence>